<feature type="compositionally biased region" description="Low complexity" evidence="1">
    <location>
        <begin position="99"/>
        <end position="117"/>
    </location>
</feature>
<reference evidence="4" key="1">
    <citation type="submission" date="2015-09" db="EMBL/GenBank/DDBJ databases">
        <authorList>
            <consortium name="Pathogen Informatics"/>
        </authorList>
    </citation>
    <scope>NUCLEOTIDE SEQUENCE [LARGE SCALE GENOMIC DNA]</scope>
    <source>
        <strain evidence="4">Lake Konstanz</strain>
    </source>
</reference>
<accession>A0A0S4JCN7</accession>
<evidence type="ECO:0000313" key="3">
    <source>
        <dbReference type="EMBL" id="CUG86934.1"/>
    </source>
</evidence>
<sequence length="326" mass="35030">MMIHLMLILAFAVSFVYPQTCELRLNMNVTHMPPSTIPPQFATSALDCCDLCNRHSNCVATVWYSYYCHMLTTTAGIEPMVPTPAVDVLLRSQATTTTTTTTPAPVVTTTTTTGAPVTPQPTTAPPAALLPPALSLIRRVVCDASSTCNSSQDATCISQVFYNYSCNGGGQLHYCDAQGKEVTKASYQNMNCTDFNYGIGVTAGVCEPQGGSFSSASSSYLGKYCDVMTEYPQPYVTVERVSCPTACNDGIGCSSPTFVTGVCSNNTLPSVLVESTRLVAWCYSEYVVYIGYQDSNCTQPAVEAFSENLVCTQDHRGNFVQNNCAV</sequence>
<feature type="chain" id="PRO_5006622334" description="Membrane-associated protein" evidence="2">
    <location>
        <begin position="19"/>
        <end position="326"/>
    </location>
</feature>
<organism evidence="3 4">
    <name type="scientific">Bodo saltans</name>
    <name type="common">Flagellated protozoan</name>
    <dbReference type="NCBI Taxonomy" id="75058"/>
    <lineage>
        <taxon>Eukaryota</taxon>
        <taxon>Discoba</taxon>
        <taxon>Euglenozoa</taxon>
        <taxon>Kinetoplastea</taxon>
        <taxon>Metakinetoplastina</taxon>
        <taxon>Eubodonida</taxon>
        <taxon>Bodonidae</taxon>
        <taxon>Bodo</taxon>
    </lineage>
</organism>
<keyword evidence="4" id="KW-1185">Reference proteome</keyword>
<feature type="region of interest" description="Disordered" evidence="1">
    <location>
        <begin position="99"/>
        <end position="124"/>
    </location>
</feature>
<name>A0A0S4JCN7_BODSA</name>
<evidence type="ECO:0008006" key="5">
    <source>
        <dbReference type="Google" id="ProtNLM"/>
    </source>
</evidence>
<evidence type="ECO:0000256" key="1">
    <source>
        <dbReference type="SAM" id="MobiDB-lite"/>
    </source>
</evidence>
<gene>
    <name evidence="3" type="ORF">BSAL_00855</name>
</gene>
<evidence type="ECO:0000256" key="2">
    <source>
        <dbReference type="SAM" id="SignalP"/>
    </source>
</evidence>
<proteinExistence type="predicted"/>
<dbReference type="VEuPathDB" id="TriTrypDB:BSAL_00855"/>
<keyword evidence="2" id="KW-0732">Signal</keyword>
<dbReference type="Proteomes" id="UP000051952">
    <property type="component" value="Unassembled WGS sequence"/>
</dbReference>
<dbReference type="EMBL" id="CYKH01001406">
    <property type="protein sequence ID" value="CUG86934.1"/>
    <property type="molecule type" value="Genomic_DNA"/>
</dbReference>
<dbReference type="AlphaFoldDB" id="A0A0S4JCN7"/>
<evidence type="ECO:0000313" key="4">
    <source>
        <dbReference type="Proteomes" id="UP000051952"/>
    </source>
</evidence>
<protein>
    <recommendedName>
        <fullName evidence="5">Membrane-associated protein</fullName>
    </recommendedName>
</protein>
<feature type="signal peptide" evidence="2">
    <location>
        <begin position="1"/>
        <end position="18"/>
    </location>
</feature>